<comment type="caution">
    <text evidence="4">The sequence shown here is derived from an EMBL/GenBank/DDBJ whole genome shotgun (WGS) entry which is preliminary data.</text>
</comment>
<feature type="domain" description="NB-ARC" evidence="1">
    <location>
        <begin position="200"/>
        <end position="321"/>
    </location>
</feature>
<evidence type="ECO:0000259" key="3">
    <source>
        <dbReference type="Pfam" id="PF25872"/>
    </source>
</evidence>
<reference evidence="4 5" key="1">
    <citation type="submission" date="2018-10" db="EMBL/GenBank/DDBJ databases">
        <authorList>
            <person name="Li J."/>
        </authorList>
    </citation>
    <scope>NUCLEOTIDE SEQUENCE [LARGE SCALE GENOMIC DNA]</scope>
    <source>
        <strain evidence="4 5">CCTCC AB209002</strain>
    </source>
</reference>
<dbReference type="Pfam" id="PF13271">
    <property type="entry name" value="DUF4062"/>
    <property type="match status" value="1"/>
</dbReference>
<evidence type="ECO:0000259" key="2">
    <source>
        <dbReference type="Pfam" id="PF13271"/>
    </source>
</evidence>
<dbReference type="AlphaFoldDB" id="A0A3L6ZUD6"/>
<dbReference type="InterPro" id="IPR025139">
    <property type="entry name" value="DUF4062"/>
</dbReference>
<dbReference type="RefSeq" id="WP_121672624.1">
    <property type="nucleotide sequence ID" value="NZ_BMXM01000001.1"/>
</dbReference>
<dbReference type="SUPFAM" id="SSF48452">
    <property type="entry name" value="TPR-like"/>
    <property type="match status" value="1"/>
</dbReference>
<protein>
    <submittedName>
        <fullName evidence="4">DUF4062 domain-containing protein</fullName>
    </submittedName>
</protein>
<evidence type="ECO:0000313" key="5">
    <source>
        <dbReference type="Proteomes" id="UP000270299"/>
    </source>
</evidence>
<dbReference type="Pfam" id="PF00931">
    <property type="entry name" value="NB-ARC"/>
    <property type="match status" value="1"/>
</dbReference>
<dbReference type="InterPro" id="IPR058852">
    <property type="entry name" value="HTH_77"/>
</dbReference>
<dbReference type="Gene3D" id="1.25.40.10">
    <property type="entry name" value="Tetratricopeptide repeat domain"/>
    <property type="match status" value="1"/>
</dbReference>
<gene>
    <name evidence="4" type="ORF">D9V29_07015</name>
</gene>
<feature type="domain" description="DUF4062" evidence="2">
    <location>
        <begin position="16"/>
        <end position="97"/>
    </location>
</feature>
<dbReference type="PANTHER" id="PTHR47691:SF3">
    <property type="entry name" value="HTH-TYPE TRANSCRIPTIONAL REGULATOR RV0890C-RELATED"/>
    <property type="match status" value="1"/>
</dbReference>
<evidence type="ECO:0000313" key="4">
    <source>
        <dbReference type="EMBL" id="RLP71603.1"/>
    </source>
</evidence>
<dbReference type="Pfam" id="PF25872">
    <property type="entry name" value="HTH_77"/>
    <property type="match status" value="1"/>
</dbReference>
<proteinExistence type="predicted"/>
<dbReference type="GO" id="GO:0043531">
    <property type="term" value="F:ADP binding"/>
    <property type="evidence" value="ECO:0007669"/>
    <property type="project" value="InterPro"/>
</dbReference>
<name>A0A3L6ZUD6_9MICO</name>
<dbReference type="Gene3D" id="3.40.50.300">
    <property type="entry name" value="P-loop containing nucleotide triphosphate hydrolases"/>
    <property type="match status" value="1"/>
</dbReference>
<dbReference type="InterPro" id="IPR002182">
    <property type="entry name" value="NB-ARC"/>
</dbReference>
<accession>A0A3L6ZUD6</accession>
<dbReference type="EMBL" id="RCUV01000007">
    <property type="protein sequence ID" value="RLP71603.1"/>
    <property type="molecule type" value="Genomic_DNA"/>
</dbReference>
<dbReference type="InterPro" id="IPR011990">
    <property type="entry name" value="TPR-like_helical_dom_sf"/>
</dbReference>
<dbReference type="Proteomes" id="UP000270299">
    <property type="component" value="Unassembled WGS sequence"/>
</dbReference>
<organism evidence="4 5">
    <name type="scientific">Mycetocola manganoxydans</name>
    <dbReference type="NCBI Taxonomy" id="699879"/>
    <lineage>
        <taxon>Bacteria</taxon>
        <taxon>Bacillati</taxon>
        <taxon>Actinomycetota</taxon>
        <taxon>Actinomycetes</taxon>
        <taxon>Micrococcales</taxon>
        <taxon>Microbacteriaceae</taxon>
        <taxon>Mycetocola</taxon>
    </lineage>
</organism>
<dbReference type="PRINTS" id="PR00364">
    <property type="entry name" value="DISEASERSIST"/>
</dbReference>
<dbReference type="PANTHER" id="PTHR47691">
    <property type="entry name" value="REGULATOR-RELATED"/>
    <property type="match status" value="1"/>
</dbReference>
<feature type="domain" description="Winged helix-turn-helix" evidence="3">
    <location>
        <begin position="445"/>
        <end position="519"/>
    </location>
</feature>
<keyword evidence="5" id="KW-1185">Reference proteome</keyword>
<evidence type="ECO:0000259" key="1">
    <source>
        <dbReference type="Pfam" id="PF00931"/>
    </source>
</evidence>
<sequence length="867" mass="94694">MTHTTGAIRTPDQRLRVFVSSTLKELALERKFARLAIERLHLAPVMFELGARPHPPRDLYRAYLEQSDVFVGIYAEKYGWVAPGESVSGLEDEYNLAPDFPKLIYIREPAPDREERLGELLNRIRDDDRAAYKAFSTPQELRKLIESDLATLLAERFDQSRIVPAGTPAEPVAVPSRKIASLPVSLTQLIGRDAELETASTLLHDDAVRLVTLLGSGGIGKTRLAVELANRLAAEPDCAVAFTDLSPVQDPALVPNAIAAALGVLDTGDEPILDKLKTALQQRRMLIVIDNFEQVLDAAPVLVSLLSTAPGVTFLVTSRSLLRVSGEHAVDVGPLALPDTRRSVSVTAAKRTAAVQLFVERARAVKPDFDATPENIDAIAAICVALEGVPLALELAAARIRMLPPAAILTRLDRRLSLLSGGARDLPQRQRALRSTIEWSTQLLGDDEKRLLARLGVFAGGFSLDAVESVAGDITGDTLDILPALGALVDNSLVRELDRSNRPHFSMLATVREYALEQLEASGELPAARDAHARHFVSIAEAVEDDLEGTRQREVIALLNDDRDNLRAAARHLLDSGDQVTVARFAWCLLIYWWVGGLLGEVRAWMDEVLSAASPLPDRTRAIALYFTRSITLWHEASDRVVPGLTESVELFHRSRDRVGEGFALIFLALAILADRSPDTNHAEESLERSVELLRSAGYRWGEAMALVTLGRVALLRNDVPRAIEQFEQSLALTHVAKDELGSTVALQHLGWANFVAGRTAESRALFEQSLSTAAHIGHAEGVVYGLEGLTAIAAITRHVDRAARLFRTADELRKQSGLYGANRFSFHERYLAPLLDGEDAEALGRARADGEALSLDDAVGYALQSE</sequence>
<dbReference type="OrthoDB" id="9812579at2"/>
<dbReference type="SUPFAM" id="SSF52540">
    <property type="entry name" value="P-loop containing nucleoside triphosphate hydrolases"/>
    <property type="match status" value="1"/>
</dbReference>
<dbReference type="InterPro" id="IPR027417">
    <property type="entry name" value="P-loop_NTPase"/>
</dbReference>